<dbReference type="Proteomes" id="UP000822688">
    <property type="component" value="Chromosome 2"/>
</dbReference>
<comment type="caution">
    <text evidence="1">The sequence shown here is derived from an EMBL/GenBank/DDBJ whole genome shotgun (WGS) entry which is preliminary data.</text>
</comment>
<gene>
    <name evidence="1" type="ORF">KC19_2G256800</name>
</gene>
<keyword evidence="2" id="KW-1185">Reference proteome</keyword>
<protein>
    <submittedName>
        <fullName evidence="1">Uncharacterized protein</fullName>
    </submittedName>
</protein>
<organism evidence="1 2">
    <name type="scientific">Ceratodon purpureus</name>
    <name type="common">Fire moss</name>
    <name type="synonym">Dicranum purpureum</name>
    <dbReference type="NCBI Taxonomy" id="3225"/>
    <lineage>
        <taxon>Eukaryota</taxon>
        <taxon>Viridiplantae</taxon>
        <taxon>Streptophyta</taxon>
        <taxon>Embryophyta</taxon>
        <taxon>Bryophyta</taxon>
        <taxon>Bryophytina</taxon>
        <taxon>Bryopsida</taxon>
        <taxon>Dicranidae</taxon>
        <taxon>Pseudoditrichales</taxon>
        <taxon>Ditrichaceae</taxon>
        <taxon>Ceratodon</taxon>
    </lineage>
</organism>
<proteinExistence type="predicted"/>
<reference evidence="1" key="1">
    <citation type="submission" date="2020-06" db="EMBL/GenBank/DDBJ databases">
        <title>WGS assembly of Ceratodon purpureus strain R40.</title>
        <authorList>
            <person name="Carey S.B."/>
            <person name="Jenkins J."/>
            <person name="Shu S."/>
            <person name="Lovell J.T."/>
            <person name="Sreedasyam A."/>
            <person name="Maumus F."/>
            <person name="Tiley G.P."/>
            <person name="Fernandez-Pozo N."/>
            <person name="Barry K."/>
            <person name="Chen C."/>
            <person name="Wang M."/>
            <person name="Lipzen A."/>
            <person name="Daum C."/>
            <person name="Saski C.A."/>
            <person name="Payton A.C."/>
            <person name="Mcbreen J.C."/>
            <person name="Conrad R.E."/>
            <person name="Kollar L.M."/>
            <person name="Olsson S."/>
            <person name="Huttunen S."/>
            <person name="Landis J.B."/>
            <person name="Wickett N.J."/>
            <person name="Johnson M.G."/>
            <person name="Rensing S.A."/>
            <person name="Grimwood J."/>
            <person name="Schmutz J."/>
            <person name="Mcdaniel S.F."/>
        </authorList>
    </citation>
    <scope>NUCLEOTIDE SEQUENCE</scope>
    <source>
        <strain evidence="1">R40</strain>
    </source>
</reference>
<sequence>MVGKQASFFRPCLPTPAHIITAACRIPGQPFKLTRTITIITIIAITSCDSFRDRSRSYRNSLRTVDIKPRIVEVESWFSD</sequence>
<dbReference type="EMBL" id="CM026422">
    <property type="protein sequence ID" value="KAG0588623.1"/>
    <property type="molecule type" value="Genomic_DNA"/>
</dbReference>
<name>A0A8T0J1P9_CERPU</name>
<evidence type="ECO:0000313" key="2">
    <source>
        <dbReference type="Proteomes" id="UP000822688"/>
    </source>
</evidence>
<dbReference type="AlphaFoldDB" id="A0A8T0J1P9"/>
<dbReference type="PROSITE" id="PS51257">
    <property type="entry name" value="PROKAR_LIPOPROTEIN"/>
    <property type="match status" value="1"/>
</dbReference>
<evidence type="ECO:0000313" key="1">
    <source>
        <dbReference type="EMBL" id="KAG0588623.1"/>
    </source>
</evidence>
<accession>A0A8T0J1P9</accession>